<feature type="chain" id="PRO_5047145292" evidence="1">
    <location>
        <begin position="26"/>
        <end position="355"/>
    </location>
</feature>
<keyword evidence="3" id="KW-1185">Reference proteome</keyword>
<accession>A0ABV7BZT8</accession>
<dbReference type="NCBIfam" id="NF037995">
    <property type="entry name" value="TRAP_S1"/>
    <property type="match status" value="1"/>
</dbReference>
<proteinExistence type="predicted"/>
<sequence length="355" mass="38673">MQSITRRALLGTAAAAPLAAPSVLAAQTQINITIAASHPTTIAWIWAMQQALMPAVNQALENTRFRIRWREAFGGTLYRFTETRNAVKDGITDVGFVGTLWEGSAMPLQNVTYFTPFATDNLRLQVDVMEKMTAEMPEMQKAWTDNNMVYLGTCGTETYDLWTTFPVRTVDDLRNRKISAPGVSATWLGGTGAVPVNGALTTYYTDIQTGVSEGTMSFPSGIFPVRVHEVAKYITKVNIGCMYVGGIGMNRQTFNRLDPVVQAAFRTGGKAYTAALTNRVLETSEANMKEMVEKGAELSVLPAAERQRWVDGLPDIAGDWARTNEGRGQPAKKVLAAYMDGLRAGGATPGRAWTA</sequence>
<dbReference type="Pfam" id="PF03480">
    <property type="entry name" value="DctP"/>
    <property type="match status" value="1"/>
</dbReference>
<dbReference type="CDD" id="cd13666">
    <property type="entry name" value="PBP2_TRAP_DctP_like_1"/>
    <property type="match status" value="1"/>
</dbReference>
<dbReference type="InterPro" id="IPR018389">
    <property type="entry name" value="DctP_fam"/>
</dbReference>
<evidence type="ECO:0000313" key="3">
    <source>
        <dbReference type="Proteomes" id="UP001595420"/>
    </source>
</evidence>
<evidence type="ECO:0000313" key="2">
    <source>
        <dbReference type="EMBL" id="MFC3002236.1"/>
    </source>
</evidence>
<dbReference type="RefSeq" id="WP_216838310.1">
    <property type="nucleotide sequence ID" value="NZ_JAFNJS010000006.1"/>
</dbReference>
<keyword evidence="1" id="KW-0732">Signal</keyword>
<dbReference type="PANTHER" id="PTHR33376:SF15">
    <property type="entry name" value="BLL6794 PROTEIN"/>
    <property type="match status" value="1"/>
</dbReference>
<dbReference type="EMBL" id="JBHRSB010000006">
    <property type="protein sequence ID" value="MFC3002236.1"/>
    <property type="molecule type" value="Genomic_DNA"/>
</dbReference>
<name>A0ABV7BZT8_9PROT</name>
<dbReference type="PANTHER" id="PTHR33376">
    <property type="match status" value="1"/>
</dbReference>
<feature type="signal peptide" evidence="1">
    <location>
        <begin position="1"/>
        <end position="25"/>
    </location>
</feature>
<dbReference type="Proteomes" id="UP001595420">
    <property type="component" value="Unassembled WGS sequence"/>
</dbReference>
<reference evidence="3" key="1">
    <citation type="journal article" date="2019" name="Int. J. Syst. Evol. Microbiol.">
        <title>The Global Catalogue of Microorganisms (GCM) 10K type strain sequencing project: providing services to taxonomists for standard genome sequencing and annotation.</title>
        <authorList>
            <consortium name="The Broad Institute Genomics Platform"/>
            <consortium name="The Broad Institute Genome Sequencing Center for Infectious Disease"/>
            <person name="Wu L."/>
            <person name="Ma J."/>
        </authorList>
    </citation>
    <scope>NUCLEOTIDE SEQUENCE [LARGE SCALE GENOMIC DNA]</scope>
    <source>
        <strain evidence="3">CGMCC 1.16855</strain>
    </source>
</reference>
<gene>
    <name evidence="2" type="ORF">ACFOD3_20215</name>
</gene>
<comment type="caution">
    <text evidence="2">The sequence shown here is derived from an EMBL/GenBank/DDBJ whole genome shotgun (WGS) entry which is preliminary data.</text>
</comment>
<protein>
    <submittedName>
        <fullName evidence="2">C4-dicarboxylate TRAP transporter substrate-binding protein</fullName>
    </submittedName>
</protein>
<organism evidence="2 3">
    <name type="scientific">Falsiroseomonas tokyonensis</name>
    <dbReference type="NCBI Taxonomy" id="430521"/>
    <lineage>
        <taxon>Bacteria</taxon>
        <taxon>Pseudomonadati</taxon>
        <taxon>Pseudomonadota</taxon>
        <taxon>Alphaproteobacteria</taxon>
        <taxon>Acetobacterales</taxon>
        <taxon>Roseomonadaceae</taxon>
        <taxon>Falsiroseomonas</taxon>
    </lineage>
</organism>
<evidence type="ECO:0000256" key="1">
    <source>
        <dbReference type="SAM" id="SignalP"/>
    </source>
</evidence>